<gene>
    <name evidence="1" type="ORF">TNIN_445621</name>
</gene>
<proteinExistence type="predicted"/>
<protein>
    <submittedName>
        <fullName evidence="1">Uncharacterized protein</fullName>
    </submittedName>
</protein>
<name>A0A8X6WZ98_9ARAC</name>
<keyword evidence="2" id="KW-1185">Reference proteome</keyword>
<organism evidence="1 2">
    <name type="scientific">Trichonephila inaurata madagascariensis</name>
    <dbReference type="NCBI Taxonomy" id="2747483"/>
    <lineage>
        <taxon>Eukaryota</taxon>
        <taxon>Metazoa</taxon>
        <taxon>Ecdysozoa</taxon>
        <taxon>Arthropoda</taxon>
        <taxon>Chelicerata</taxon>
        <taxon>Arachnida</taxon>
        <taxon>Araneae</taxon>
        <taxon>Araneomorphae</taxon>
        <taxon>Entelegynae</taxon>
        <taxon>Araneoidea</taxon>
        <taxon>Nephilidae</taxon>
        <taxon>Trichonephila</taxon>
        <taxon>Trichonephila inaurata</taxon>
    </lineage>
</organism>
<sequence>MSIHFENPTPLIHADNQRYGRHRTTISQYIDGTDDVAFSSVSLSGILFKVRTLQGSNPYSGGILWSLRLVLISDAYRYPMPPPKCHVEINKAMLPNTRFIFVVVSYTGSTTTEDPSSCSTVISTWWRVLE</sequence>
<reference evidence="1" key="1">
    <citation type="submission" date="2020-08" db="EMBL/GenBank/DDBJ databases">
        <title>Multicomponent nature underlies the extraordinary mechanical properties of spider dragline silk.</title>
        <authorList>
            <person name="Kono N."/>
            <person name="Nakamura H."/>
            <person name="Mori M."/>
            <person name="Yoshida Y."/>
            <person name="Ohtoshi R."/>
            <person name="Malay A.D."/>
            <person name="Moran D.A.P."/>
            <person name="Tomita M."/>
            <person name="Numata K."/>
            <person name="Arakawa K."/>
        </authorList>
    </citation>
    <scope>NUCLEOTIDE SEQUENCE</scope>
</reference>
<evidence type="ECO:0000313" key="1">
    <source>
        <dbReference type="EMBL" id="GFY44049.1"/>
    </source>
</evidence>
<dbReference type="AlphaFoldDB" id="A0A8X6WZ98"/>
<dbReference type="OrthoDB" id="6469574at2759"/>
<accession>A0A8X6WZ98</accession>
<comment type="caution">
    <text evidence="1">The sequence shown here is derived from an EMBL/GenBank/DDBJ whole genome shotgun (WGS) entry which is preliminary data.</text>
</comment>
<dbReference type="Proteomes" id="UP000886998">
    <property type="component" value="Unassembled WGS sequence"/>
</dbReference>
<evidence type="ECO:0000313" key="2">
    <source>
        <dbReference type="Proteomes" id="UP000886998"/>
    </source>
</evidence>
<dbReference type="EMBL" id="BMAV01004016">
    <property type="protein sequence ID" value="GFY44049.1"/>
    <property type="molecule type" value="Genomic_DNA"/>
</dbReference>